<dbReference type="InterPro" id="IPR036013">
    <property type="entry name" value="Band_7/SPFH_dom_sf"/>
</dbReference>
<feature type="compositionally biased region" description="Low complexity" evidence="7">
    <location>
        <begin position="81"/>
        <end position="92"/>
    </location>
</feature>
<evidence type="ECO:0000256" key="5">
    <source>
        <dbReference type="RuleBase" id="RU366054"/>
    </source>
</evidence>
<evidence type="ECO:0000313" key="10">
    <source>
        <dbReference type="Proteomes" id="UP000008066"/>
    </source>
</evidence>
<dbReference type="RefSeq" id="XP_006692474.1">
    <property type="nucleotide sequence ID" value="XM_006692411.1"/>
</dbReference>
<dbReference type="OMA" id="IHDQTGM"/>
<dbReference type="SUPFAM" id="SSF117892">
    <property type="entry name" value="Band 7/SPFH domain"/>
    <property type="match status" value="1"/>
</dbReference>
<gene>
    <name evidence="9" type="ORF">CTHT_0019930</name>
</gene>
<name>G0S372_CHATD</name>
<dbReference type="InterPro" id="IPR001107">
    <property type="entry name" value="Band_7"/>
</dbReference>
<evidence type="ECO:0000259" key="8">
    <source>
        <dbReference type="Pfam" id="PF01145"/>
    </source>
</evidence>
<keyword evidence="4" id="KW-0472">Membrane</keyword>
<dbReference type="EMBL" id="GL988040">
    <property type="protein sequence ID" value="EGS22455.1"/>
    <property type="molecule type" value="Genomic_DNA"/>
</dbReference>
<dbReference type="PANTHER" id="PTHR13806">
    <property type="entry name" value="FLOTILLIN-RELATED"/>
    <property type="match status" value="1"/>
</dbReference>
<feature type="domain" description="Band 7" evidence="8">
    <location>
        <begin position="124"/>
        <end position="227"/>
    </location>
</feature>
<dbReference type="Pfam" id="PF01145">
    <property type="entry name" value="Band_7"/>
    <property type="match status" value="1"/>
</dbReference>
<dbReference type="KEGG" id="cthr:CTHT_0019930"/>
<dbReference type="OrthoDB" id="6080404at2759"/>
<evidence type="ECO:0000256" key="6">
    <source>
        <dbReference type="SAM" id="Coils"/>
    </source>
</evidence>
<dbReference type="HOGENOM" id="CLU_030844_1_1_1"/>
<sequence>MLPRYRIAAPDEYLAVTGMGIKNIKITKATWVMPFQRCFRFSVHPHDYPMNLQAMTKEKLQVVLPVVFTIGPNVNKRGGHSRSSSSNSANRAEGQAEDGEWRRDDDAGDALMKYAMLLADSKATKKGTTSANDRDFLENIVKGIIEGEVRVLVSSMTMEEIFSEREVFKRRIFRNIQGELDQFGLKIFNANVKELKDAPNSVYFESLSRKAHEGATNQARIDVAEAQLRGTVGEARRKGEQEKEIARIKGDQEREIAKIHAETAVQKTERDIERAQAEAILATRKTELDRDVEIARIHAKRKAQAQDEELKREVETKRAAAELERLRATDVVKATISREAQQQAADAKAYEVEAQARAAAESKRQQVDADAYKTKVDAEVIAHKTRVDADAKRYQTETDAKANFEKQKQQADADVYKVKVDTETAAFKTKLDAEAWCYATVHNADAKLQKTLKEAEGLKAMAEAYAKMADAFGGPAGLLQYMMIEKGTYVELAKANAEAIRGLQPKISVWNTGPEAGTDGPAGGAIVNQSSIATMRNIYQMLPPLMTTINEQTGISLPEWQFGRLAGQMSQLERGEIKPNHG</sequence>
<evidence type="ECO:0000256" key="7">
    <source>
        <dbReference type="SAM" id="MobiDB-lite"/>
    </source>
</evidence>
<dbReference type="CDD" id="cd03399">
    <property type="entry name" value="SPFH_flotillin"/>
    <property type="match status" value="1"/>
</dbReference>
<dbReference type="InterPro" id="IPR027705">
    <property type="entry name" value="Flotillin_fam"/>
</dbReference>
<keyword evidence="10" id="KW-1185">Reference proteome</keyword>
<keyword evidence="6" id="KW-0175">Coiled coil</keyword>
<accession>G0S372</accession>
<feature type="coiled-coil region" evidence="6">
    <location>
        <begin position="258"/>
        <end position="320"/>
    </location>
</feature>
<dbReference type="AlphaFoldDB" id="G0S372"/>
<dbReference type="eggNOG" id="KOG2668">
    <property type="taxonomic scope" value="Eukaryota"/>
</dbReference>
<reference evidence="9 10" key="1">
    <citation type="journal article" date="2011" name="Cell">
        <title>Insight into structure and assembly of the nuclear pore complex by utilizing the genome of a eukaryotic thermophile.</title>
        <authorList>
            <person name="Amlacher S."/>
            <person name="Sarges P."/>
            <person name="Flemming D."/>
            <person name="van Noort V."/>
            <person name="Kunze R."/>
            <person name="Devos D.P."/>
            <person name="Arumugam M."/>
            <person name="Bork P."/>
            <person name="Hurt E."/>
        </authorList>
    </citation>
    <scope>NUCLEOTIDE SEQUENCE [LARGE SCALE GENOMIC DNA]</scope>
    <source>
        <strain evidence="10">DSM 1495 / CBS 144.50 / IMI 039719</strain>
    </source>
</reference>
<evidence type="ECO:0000313" key="9">
    <source>
        <dbReference type="EMBL" id="EGS22455.1"/>
    </source>
</evidence>
<organism evidence="10">
    <name type="scientific">Chaetomium thermophilum (strain DSM 1495 / CBS 144.50 / IMI 039719)</name>
    <name type="common">Thermochaetoides thermophila</name>
    <dbReference type="NCBI Taxonomy" id="759272"/>
    <lineage>
        <taxon>Eukaryota</taxon>
        <taxon>Fungi</taxon>
        <taxon>Dikarya</taxon>
        <taxon>Ascomycota</taxon>
        <taxon>Pezizomycotina</taxon>
        <taxon>Sordariomycetes</taxon>
        <taxon>Sordariomycetidae</taxon>
        <taxon>Sordariales</taxon>
        <taxon>Chaetomiaceae</taxon>
        <taxon>Thermochaetoides</taxon>
    </lineage>
</organism>
<dbReference type="GeneID" id="18256031"/>
<comment type="similarity">
    <text evidence="2 5">Belongs to the band 7/mec-2 family. Flotillin subfamily.</text>
</comment>
<evidence type="ECO:0000256" key="1">
    <source>
        <dbReference type="ARBA" id="ARBA00004236"/>
    </source>
</evidence>
<dbReference type="Proteomes" id="UP000008066">
    <property type="component" value="Unassembled WGS sequence"/>
</dbReference>
<dbReference type="Gene3D" id="3.30.479.30">
    <property type="entry name" value="Band 7 domain"/>
    <property type="match status" value="1"/>
</dbReference>
<proteinExistence type="inferred from homology"/>
<evidence type="ECO:0000256" key="3">
    <source>
        <dbReference type="ARBA" id="ARBA00022475"/>
    </source>
</evidence>
<keyword evidence="3" id="KW-1003">Cell membrane</keyword>
<dbReference type="GO" id="GO:0005886">
    <property type="term" value="C:plasma membrane"/>
    <property type="evidence" value="ECO:0007669"/>
    <property type="project" value="UniProtKB-SubCell"/>
</dbReference>
<dbReference type="PANTHER" id="PTHR13806:SF31">
    <property type="entry name" value="FLOTILLIN-LIKE PROTEIN 1-RELATED"/>
    <property type="match status" value="1"/>
</dbReference>
<dbReference type="STRING" id="759272.G0S372"/>
<protein>
    <recommendedName>
        <fullName evidence="8">Band 7 domain-containing protein</fullName>
    </recommendedName>
</protein>
<feature type="region of interest" description="Disordered" evidence="7">
    <location>
        <begin position="75"/>
        <end position="103"/>
    </location>
</feature>
<evidence type="ECO:0000256" key="2">
    <source>
        <dbReference type="ARBA" id="ARBA00007161"/>
    </source>
</evidence>
<comment type="subcellular location">
    <subcellularLocation>
        <location evidence="1">Cell membrane</location>
    </subcellularLocation>
</comment>
<evidence type="ECO:0000256" key="4">
    <source>
        <dbReference type="ARBA" id="ARBA00023136"/>
    </source>
</evidence>